<accession>A0A6G0JBC0</accession>
<dbReference type="AlphaFoldDB" id="A0A6G0JBC0"/>
<sequence length="158" mass="18072">MAVVQRKPLLARKQFAEDKQTKDMDYWKHVLWSDETNINLFGSDGVKRVWQQPGEEYKDKYVLPTVKHDGESVMGCMTAAGTGELQLFEGTMSASMDCDILKQTMIPSLWKLGHRAAFQHDNNPKHTSKMTTALLKKLRVEECKVSNIHQLCDVVMEE</sequence>
<dbReference type="Proteomes" id="UP000424527">
    <property type="component" value="Unassembled WGS sequence"/>
</dbReference>
<protein>
    <recommendedName>
        <fullName evidence="3">Transposable element Tcb1 transposase</fullName>
    </recommendedName>
</protein>
<dbReference type="EMBL" id="REGW02000001">
    <property type="protein sequence ID" value="KAE8301079.1"/>
    <property type="molecule type" value="Genomic_DNA"/>
</dbReference>
<gene>
    <name evidence="1" type="ORF">D5F01_LYC01232</name>
</gene>
<keyword evidence="2" id="KW-1185">Reference proteome</keyword>
<evidence type="ECO:0008006" key="3">
    <source>
        <dbReference type="Google" id="ProtNLM"/>
    </source>
</evidence>
<organism evidence="1 2">
    <name type="scientific">Larimichthys crocea</name>
    <name type="common">Large yellow croaker</name>
    <name type="synonym">Pseudosciaena crocea</name>
    <dbReference type="NCBI Taxonomy" id="215358"/>
    <lineage>
        <taxon>Eukaryota</taxon>
        <taxon>Metazoa</taxon>
        <taxon>Chordata</taxon>
        <taxon>Craniata</taxon>
        <taxon>Vertebrata</taxon>
        <taxon>Euteleostomi</taxon>
        <taxon>Actinopterygii</taxon>
        <taxon>Neopterygii</taxon>
        <taxon>Teleostei</taxon>
        <taxon>Neoteleostei</taxon>
        <taxon>Acanthomorphata</taxon>
        <taxon>Eupercaria</taxon>
        <taxon>Sciaenidae</taxon>
        <taxon>Larimichthys</taxon>
    </lineage>
</organism>
<proteinExistence type="predicted"/>
<name>A0A6G0JBC0_LARCR</name>
<evidence type="ECO:0000313" key="2">
    <source>
        <dbReference type="Proteomes" id="UP000424527"/>
    </source>
</evidence>
<evidence type="ECO:0000313" key="1">
    <source>
        <dbReference type="EMBL" id="KAE8301079.1"/>
    </source>
</evidence>
<reference evidence="1 2" key="1">
    <citation type="submission" date="2019-07" db="EMBL/GenBank/DDBJ databases">
        <title>Chromosome genome assembly for large yellow croaker.</title>
        <authorList>
            <person name="Xiao S."/>
        </authorList>
    </citation>
    <scope>NUCLEOTIDE SEQUENCE [LARGE SCALE GENOMIC DNA]</scope>
    <source>
        <strain evidence="1">JMULYC20181020</strain>
        <tissue evidence="1">Muscle</tissue>
    </source>
</reference>
<dbReference type="InterPro" id="IPR036397">
    <property type="entry name" value="RNaseH_sf"/>
</dbReference>
<comment type="caution">
    <text evidence="1">The sequence shown here is derived from an EMBL/GenBank/DDBJ whole genome shotgun (WGS) entry which is preliminary data.</text>
</comment>
<dbReference type="Gene3D" id="3.30.420.10">
    <property type="entry name" value="Ribonuclease H-like superfamily/Ribonuclease H"/>
    <property type="match status" value="1"/>
</dbReference>
<dbReference type="GO" id="GO:0003676">
    <property type="term" value="F:nucleic acid binding"/>
    <property type="evidence" value="ECO:0007669"/>
    <property type="project" value="InterPro"/>
</dbReference>